<evidence type="ECO:0000256" key="2">
    <source>
        <dbReference type="SAM" id="Phobius"/>
    </source>
</evidence>
<evidence type="ECO:0000313" key="3">
    <source>
        <dbReference type="EMBL" id="APT86467.1"/>
    </source>
</evidence>
<feature type="transmembrane region" description="Helical" evidence="2">
    <location>
        <begin position="282"/>
        <end position="300"/>
    </location>
</feature>
<dbReference type="RefSeq" id="WP_075729461.1">
    <property type="nucleotide sequence ID" value="NZ_BJNB01000014.1"/>
</dbReference>
<dbReference type="Proteomes" id="UP000315353">
    <property type="component" value="Unassembled WGS sequence"/>
</dbReference>
<feature type="compositionally biased region" description="Acidic residues" evidence="1">
    <location>
        <begin position="106"/>
        <end position="132"/>
    </location>
</feature>
<reference evidence="4 6" key="2">
    <citation type="submission" date="2019-06" db="EMBL/GenBank/DDBJ databases">
        <title>Whole genome shotgun sequence of Corynebacterium flavescens NBRC 14136.</title>
        <authorList>
            <person name="Hosoyama A."/>
            <person name="Uohara A."/>
            <person name="Ohji S."/>
            <person name="Ichikawa N."/>
        </authorList>
    </citation>
    <scope>NUCLEOTIDE SEQUENCE [LARGE SCALE GENOMIC DNA]</scope>
    <source>
        <strain evidence="4 6">NBRC 14136</strain>
    </source>
</reference>
<feature type="region of interest" description="Disordered" evidence="1">
    <location>
        <begin position="387"/>
        <end position="406"/>
    </location>
</feature>
<dbReference type="OrthoDB" id="3696421at2"/>
<gene>
    <name evidence="4" type="ORF">CFL01nite_11290</name>
    <name evidence="3" type="ORF">CFLV_04225</name>
</gene>
<evidence type="ECO:0000313" key="5">
    <source>
        <dbReference type="Proteomes" id="UP000185479"/>
    </source>
</evidence>
<keyword evidence="2" id="KW-0472">Membrane</keyword>
<evidence type="ECO:0000256" key="1">
    <source>
        <dbReference type="SAM" id="MobiDB-lite"/>
    </source>
</evidence>
<evidence type="ECO:0000313" key="4">
    <source>
        <dbReference type="EMBL" id="GEB97634.1"/>
    </source>
</evidence>
<accession>A0A1L7CKT5</accession>
<feature type="compositionally biased region" description="Acidic residues" evidence="1">
    <location>
        <begin position="223"/>
        <end position="237"/>
    </location>
</feature>
<dbReference type="GeneID" id="82879920"/>
<reference evidence="3 5" key="1">
    <citation type="submission" date="2014-08" db="EMBL/GenBank/DDBJ databases">
        <title>Complete genome sequence of Corynebacterium flavescens OJ8(T)(=DSM 20296(T)), isolated from cheese.</title>
        <authorList>
            <person name="Ruckert C."/>
            <person name="Albersmeier A."/>
            <person name="Winkler A."/>
            <person name="Kalinowski J."/>
        </authorList>
    </citation>
    <scope>NUCLEOTIDE SEQUENCE [LARGE SCALE GENOMIC DNA]</scope>
    <source>
        <strain evidence="3 5">OJ8</strain>
    </source>
</reference>
<evidence type="ECO:0008006" key="7">
    <source>
        <dbReference type="Google" id="ProtNLM"/>
    </source>
</evidence>
<dbReference type="KEGG" id="cfc:CFLV_04225"/>
<sequence length="412" mass="44644">MSTAVPIILIIVVWLFVLAPWILNSQRPMGRTGEAFEETRVLFEGDSGKAPRRRRPRLSLKDLRRRGTSETEDDYELVSPADVELGRGEDSPRADSAGATAVPETVEGEVIEEDDILLIDDELPLEQSEEGADSGSGSGVDEASEAEDVAEAELISDAPSATSSSAASAESDEPDAPGKVAPKLAEDAYDMDETFTSPADLMYPGAVDSPEASAVESSRDNESHEDEAGEDADVEGEDLAAEDTGLSAEELEFAQRRLGRGGWDPVAAEKASADRFQRRQRTLIGLAVAAVAAVALGIIVGGPAWWPAAVVAVVAGIYLVALRNQVRHEQDLLRRRVRHLRRARWGVRNAEDEALAIPRNLRRPGAVVLESDDDSPDFDYLPVRYSDDEFGGHDTARRRAPRRDDLAVRRVG</sequence>
<feature type="compositionally biased region" description="Low complexity" evidence="1">
    <location>
        <begin position="152"/>
        <end position="169"/>
    </location>
</feature>
<name>A0A1L7CKT5_CORFL</name>
<keyword evidence="2" id="KW-0812">Transmembrane</keyword>
<feature type="compositionally biased region" description="Acidic residues" evidence="1">
    <location>
        <begin position="142"/>
        <end position="151"/>
    </location>
</feature>
<keyword evidence="2" id="KW-1133">Transmembrane helix</keyword>
<organism evidence="3 5">
    <name type="scientific">Corynebacterium flavescens</name>
    <dbReference type="NCBI Taxonomy" id="28028"/>
    <lineage>
        <taxon>Bacteria</taxon>
        <taxon>Bacillati</taxon>
        <taxon>Actinomycetota</taxon>
        <taxon>Actinomycetes</taxon>
        <taxon>Mycobacteriales</taxon>
        <taxon>Corynebacteriaceae</taxon>
        <taxon>Corynebacterium</taxon>
    </lineage>
</organism>
<feature type="transmembrane region" description="Helical" evidence="2">
    <location>
        <begin position="6"/>
        <end position="23"/>
    </location>
</feature>
<dbReference type="Proteomes" id="UP000185479">
    <property type="component" value="Chromosome"/>
</dbReference>
<evidence type="ECO:0000313" key="6">
    <source>
        <dbReference type="Proteomes" id="UP000315353"/>
    </source>
</evidence>
<keyword evidence="5" id="KW-1185">Reference proteome</keyword>
<dbReference type="EMBL" id="BJNB01000014">
    <property type="protein sequence ID" value="GEB97634.1"/>
    <property type="molecule type" value="Genomic_DNA"/>
</dbReference>
<proteinExistence type="predicted"/>
<dbReference type="STRING" id="28028.CFLV_04225"/>
<protein>
    <recommendedName>
        <fullName evidence="7">Transmembrane protein</fullName>
    </recommendedName>
</protein>
<dbReference type="InterPro" id="IPR053779">
    <property type="entry name" value="GlpR"/>
</dbReference>
<feature type="compositionally biased region" description="Basic and acidic residues" evidence="1">
    <location>
        <begin position="59"/>
        <end position="69"/>
    </location>
</feature>
<feature type="region of interest" description="Disordered" evidence="1">
    <location>
        <begin position="46"/>
        <end position="184"/>
    </location>
</feature>
<feature type="transmembrane region" description="Helical" evidence="2">
    <location>
        <begin position="306"/>
        <end position="326"/>
    </location>
</feature>
<feature type="compositionally biased region" description="Basic and acidic residues" evidence="1">
    <location>
        <begin position="84"/>
        <end position="93"/>
    </location>
</feature>
<feature type="region of interest" description="Disordered" evidence="1">
    <location>
        <begin position="196"/>
        <end position="237"/>
    </location>
</feature>
<dbReference type="AlphaFoldDB" id="A0A1L7CKT5"/>
<dbReference type="EMBL" id="CP009246">
    <property type="protein sequence ID" value="APT86467.1"/>
    <property type="molecule type" value="Genomic_DNA"/>
</dbReference>
<dbReference type="NCBIfam" id="NF045516">
    <property type="entry name" value="GlpR"/>
    <property type="match status" value="1"/>
</dbReference>